<dbReference type="InterPro" id="IPR029058">
    <property type="entry name" value="AB_hydrolase_fold"/>
</dbReference>
<evidence type="ECO:0000313" key="2">
    <source>
        <dbReference type="EMBL" id="NDK38741.1"/>
    </source>
</evidence>
<dbReference type="EMBL" id="QOVG01000004">
    <property type="protein sequence ID" value="NDK38741.1"/>
    <property type="molecule type" value="Genomic_DNA"/>
</dbReference>
<proteinExistence type="predicted"/>
<dbReference type="Proteomes" id="UP001429354">
    <property type="component" value="Unassembled WGS sequence"/>
</dbReference>
<keyword evidence="3" id="KW-1185">Reference proteome</keyword>
<evidence type="ECO:0000313" key="3">
    <source>
        <dbReference type="Proteomes" id="UP001429354"/>
    </source>
</evidence>
<organism evidence="2 3">
    <name type="scientific">Pseudoxanthomonas gei</name>
    <dbReference type="NCBI Taxonomy" id="1383030"/>
    <lineage>
        <taxon>Bacteria</taxon>
        <taxon>Pseudomonadati</taxon>
        <taxon>Pseudomonadota</taxon>
        <taxon>Gammaproteobacteria</taxon>
        <taxon>Lysobacterales</taxon>
        <taxon>Lysobacteraceae</taxon>
        <taxon>Pseudoxanthomonas</taxon>
    </lineage>
</organism>
<sequence length="286" mass="31463">MSMQEMEIPLATEDGHRYKLIARIPAQAHSTLLWLPALGVAAWHYLPMAEALAARGIAVFLHEWRGNGSSSLRASRAVDWGYREILTQDIRCSQEAINAHCDAPARIIGGHSIGAQFAACYLALHAGAFESLWLVASGSPYWRAFPAPLRYLFPPAFRFVPWVADRRGLLHGRRYGFAGNEARTLMRDWARVGLSNRYAASGMDVDLEAALSRVAVEARGVLLANDWYAPRSSLQALLDKMPHTRSSISILDRHALGARADHFAWMKRPGAVVEALLAGAAPDQNG</sequence>
<dbReference type="InterPro" id="IPR022742">
    <property type="entry name" value="Hydrolase_4"/>
</dbReference>
<dbReference type="InterPro" id="IPR017208">
    <property type="entry name" value="UCP037442_abhydr"/>
</dbReference>
<dbReference type="Pfam" id="PF12146">
    <property type="entry name" value="Hydrolase_4"/>
    <property type="match status" value="1"/>
</dbReference>
<dbReference type="RefSeq" id="WP_162349307.1">
    <property type="nucleotide sequence ID" value="NZ_QOVG01000004.1"/>
</dbReference>
<reference evidence="2 3" key="1">
    <citation type="submission" date="2018-07" db="EMBL/GenBank/DDBJ databases">
        <title>Whole genome Sequencing of Pseudoxanthomonas gei KCTC 32298 (T).</title>
        <authorList>
            <person name="Kumar S."/>
            <person name="Bansal K."/>
            <person name="Kaur A."/>
            <person name="Patil P."/>
            <person name="Sharma S."/>
            <person name="Patil P.B."/>
        </authorList>
    </citation>
    <scope>NUCLEOTIDE SEQUENCE [LARGE SCALE GENOMIC DNA]</scope>
    <source>
        <strain evidence="2 3">KCTC 32298</strain>
    </source>
</reference>
<dbReference type="SUPFAM" id="SSF53474">
    <property type="entry name" value="alpha/beta-Hydrolases"/>
    <property type="match status" value="1"/>
</dbReference>
<evidence type="ECO:0000259" key="1">
    <source>
        <dbReference type="Pfam" id="PF12146"/>
    </source>
</evidence>
<name>A0ABX0AGV2_9GAMM</name>
<comment type="caution">
    <text evidence="2">The sequence shown here is derived from an EMBL/GenBank/DDBJ whole genome shotgun (WGS) entry which is preliminary data.</text>
</comment>
<accession>A0ABX0AGV2</accession>
<dbReference type="PIRSF" id="PIRSF037442">
    <property type="entry name" value="UCP037442_abhydr"/>
    <property type="match status" value="1"/>
</dbReference>
<gene>
    <name evidence="2" type="ORF">DT603_07790</name>
</gene>
<protein>
    <submittedName>
        <fullName evidence="2">Alpha/beta fold hydrolase</fullName>
    </submittedName>
</protein>
<dbReference type="GO" id="GO:0016787">
    <property type="term" value="F:hydrolase activity"/>
    <property type="evidence" value="ECO:0007669"/>
    <property type="project" value="UniProtKB-KW"/>
</dbReference>
<feature type="domain" description="Serine aminopeptidase S33" evidence="1">
    <location>
        <begin position="33"/>
        <end position="144"/>
    </location>
</feature>
<keyword evidence="2" id="KW-0378">Hydrolase</keyword>
<dbReference type="Gene3D" id="3.40.50.1820">
    <property type="entry name" value="alpha/beta hydrolase"/>
    <property type="match status" value="1"/>
</dbReference>